<dbReference type="AlphaFoldDB" id="A0A2G1BVM4"/>
<sequence length="134" mass="15864">MQLEFNKKMQELTIKDEVPMHSWLIICLMLINGINMGVQLYLMSYQNNETLFIFMLLIVAVSVIVIFYYITKRSWKSKYLLNEIEGIETRIVYGKERIFLKLCNGKRRSFPVLKNEKELSDFKKTLISMGIKLV</sequence>
<dbReference type="RefSeq" id="WP_099215005.1">
    <property type="nucleotide sequence ID" value="NZ_JAUYVU010000001.1"/>
</dbReference>
<dbReference type="EMBL" id="JAUYVU010000001">
    <property type="protein sequence ID" value="MDP2540154.1"/>
    <property type="molecule type" value="Genomic_DNA"/>
</dbReference>
<proteinExistence type="predicted"/>
<evidence type="ECO:0000256" key="1">
    <source>
        <dbReference type="SAM" id="Phobius"/>
    </source>
</evidence>
<evidence type="ECO:0000313" key="3">
    <source>
        <dbReference type="EMBL" id="PHN98102.1"/>
    </source>
</evidence>
<name>A0A2G1BVM4_9FLAO</name>
<evidence type="ECO:0000313" key="5">
    <source>
        <dbReference type="Proteomes" id="UP001242342"/>
    </source>
</evidence>
<feature type="transmembrane region" description="Helical" evidence="1">
    <location>
        <begin position="21"/>
        <end position="44"/>
    </location>
</feature>
<evidence type="ECO:0000313" key="4">
    <source>
        <dbReference type="Proteomes" id="UP000222163"/>
    </source>
</evidence>
<keyword evidence="1" id="KW-0812">Transmembrane</keyword>
<keyword evidence="1" id="KW-1133">Transmembrane helix</keyword>
<reference evidence="2 5" key="3">
    <citation type="submission" date="2023-07" db="EMBL/GenBank/DDBJ databases">
        <title>Genome content predicts the carbon catabolic preferences of heterotrophic bacteria.</title>
        <authorList>
            <person name="Gralka M."/>
        </authorList>
    </citation>
    <scope>NUCLEOTIDE SEQUENCE [LARGE SCALE GENOMIC DNA]</scope>
    <source>
        <strain evidence="2 5">4G03</strain>
    </source>
</reference>
<protein>
    <submittedName>
        <fullName evidence="3">Uncharacterized protein</fullName>
    </submittedName>
</protein>
<gene>
    <name evidence="3" type="ORF">CSC81_06780</name>
    <name evidence="2" type="ORF">Q8W23_01565</name>
</gene>
<reference evidence="3 4" key="1">
    <citation type="journal article" date="2016" name="Nat. Commun.">
        <title>Microbial interactions lead to rapid micro-scale successions on model marine particles.</title>
        <authorList>
            <person name="Datta M.S."/>
            <person name="Sliwerska E."/>
            <person name="Gore J."/>
            <person name="Polz M.F."/>
            <person name="Cordero O.X."/>
        </authorList>
    </citation>
    <scope>NUCLEOTIDE SEQUENCE [LARGE SCALE GENOMIC DNA]</scope>
    <source>
        <strain evidence="3 4">4G03</strain>
    </source>
</reference>
<keyword evidence="1" id="KW-0472">Membrane</keyword>
<reference evidence="3" key="2">
    <citation type="submission" date="2017-10" db="EMBL/GenBank/DDBJ databases">
        <authorList>
            <person name="Enke T.N."/>
            <person name="Cordero O.X."/>
        </authorList>
    </citation>
    <scope>NUCLEOTIDE SEQUENCE</scope>
    <source>
        <strain evidence="3">4G03</strain>
    </source>
</reference>
<comment type="caution">
    <text evidence="3">The sequence shown here is derived from an EMBL/GenBank/DDBJ whole genome shotgun (WGS) entry which is preliminary data.</text>
</comment>
<dbReference type="EMBL" id="PDUU01000004">
    <property type="protein sequence ID" value="PHN98102.1"/>
    <property type="molecule type" value="Genomic_DNA"/>
</dbReference>
<organism evidence="3 4">
    <name type="scientific">Tenacibaculum discolor</name>
    <dbReference type="NCBI Taxonomy" id="361581"/>
    <lineage>
        <taxon>Bacteria</taxon>
        <taxon>Pseudomonadati</taxon>
        <taxon>Bacteroidota</taxon>
        <taxon>Flavobacteriia</taxon>
        <taxon>Flavobacteriales</taxon>
        <taxon>Flavobacteriaceae</taxon>
        <taxon>Tenacibaculum</taxon>
    </lineage>
</organism>
<evidence type="ECO:0000313" key="2">
    <source>
        <dbReference type="EMBL" id="MDP2540154.1"/>
    </source>
</evidence>
<accession>A0A2G1BVM4</accession>
<dbReference type="Proteomes" id="UP001242342">
    <property type="component" value="Unassembled WGS sequence"/>
</dbReference>
<keyword evidence="5" id="KW-1185">Reference proteome</keyword>
<dbReference type="Proteomes" id="UP000222163">
    <property type="component" value="Unassembled WGS sequence"/>
</dbReference>
<feature type="transmembrane region" description="Helical" evidence="1">
    <location>
        <begin position="50"/>
        <end position="70"/>
    </location>
</feature>